<dbReference type="PROSITE" id="PS50883">
    <property type="entry name" value="EAL"/>
    <property type="match status" value="1"/>
</dbReference>
<evidence type="ECO:0000313" key="4">
    <source>
        <dbReference type="Proteomes" id="UP000318542"/>
    </source>
</evidence>
<reference evidence="3 4" key="1">
    <citation type="submission" date="2019-07" db="EMBL/GenBank/DDBJ databases">
        <title>Tepidimonas thermarum AA-1 draft genome.</title>
        <authorList>
            <person name="Da Costa M.S."/>
            <person name="Froufe H.J.C."/>
            <person name="Egas C."/>
            <person name="Albuquerque L."/>
        </authorList>
    </citation>
    <scope>NUCLEOTIDE SEQUENCE [LARGE SCALE GENOMIC DNA]</scope>
    <source>
        <strain evidence="3 4">AA-1</strain>
    </source>
</reference>
<dbReference type="OrthoDB" id="9813903at2"/>
<dbReference type="Gene3D" id="3.30.70.270">
    <property type="match status" value="1"/>
</dbReference>
<dbReference type="NCBIfam" id="TIGR00254">
    <property type="entry name" value="GGDEF"/>
    <property type="match status" value="1"/>
</dbReference>
<gene>
    <name evidence="3" type="primary">ylaB</name>
    <name evidence="3" type="ORF">Tther_01805</name>
</gene>
<dbReference type="InterPro" id="IPR001633">
    <property type="entry name" value="EAL_dom"/>
</dbReference>
<feature type="domain" description="EAL" evidence="1">
    <location>
        <begin position="12"/>
        <end position="261"/>
    </location>
</feature>
<dbReference type="AlphaFoldDB" id="A0A554WZ62"/>
<evidence type="ECO:0000259" key="1">
    <source>
        <dbReference type="PROSITE" id="PS50883"/>
    </source>
</evidence>
<dbReference type="SUPFAM" id="SSF55073">
    <property type="entry name" value="Nucleotide cyclase"/>
    <property type="match status" value="1"/>
</dbReference>
<evidence type="ECO:0000313" key="3">
    <source>
        <dbReference type="EMBL" id="TSE28862.1"/>
    </source>
</evidence>
<sequence>MRTAILTLPGAVAPPDPHSVHALLRAQTLRMHVQPIVDLLTHRVAGHEALVRTPADCAWRSPDALFQAARREHCVLELEHACVEQALKACCQAGLGRLFINLSAEALAAMDDLPLPPCVNDRDDVPLAGVVIELTEHERVHELEPLQRVLTRWRAAGAALALDDFGDGRSSLRLWSELRPEYVKIDKYFVRDVHRLGDKLKTIRALQQLADTFGSRLIAEGVECADELLVLRDLGIPYAQGYFLGRPGPEPATELPAAVLQTLGNRHIAVLPEDRHVANRGLTAQALLMEAPALPHTASHAQAAELFHHHPELESVALIDEEQRPLGLLARHTLQELSLNQLYFRELYGRRPALIHANPQPLCVEVLTPIEQLTQVLTSPDQRYLREGFILTENGRYRGLGTSEQLVRRVTEARIEAARHANPLTALPGNVPLTLHIERLLDHGEPFIACYADLNHFKAFNDHYGYWRGDEMIRLLARCLAAACDTRLDFLGHVGGDDFVLLMQSADWQERLQTAVERFNGLARDLYDPGARQAGGIWAEDRHGVMRFHRLTTVSIGVLQVQPGRYRHAEAVASAAAAAKHLAKQGERGVHVLSDAEASRYGEAASAVSAGASSAAPTAPAGAPIQ</sequence>
<dbReference type="InterPro" id="IPR050706">
    <property type="entry name" value="Cyclic-di-GMP_PDE-like"/>
</dbReference>
<dbReference type="Proteomes" id="UP000318542">
    <property type="component" value="Unassembled WGS sequence"/>
</dbReference>
<dbReference type="RefSeq" id="WP_143903099.1">
    <property type="nucleotide sequence ID" value="NZ_VJOL01000035.1"/>
</dbReference>
<dbReference type="SUPFAM" id="SSF141868">
    <property type="entry name" value="EAL domain-like"/>
    <property type="match status" value="1"/>
</dbReference>
<name>A0A554WZ62_9BURK</name>
<dbReference type="CDD" id="cd04598">
    <property type="entry name" value="CBS_pair_GGDEF_EAL"/>
    <property type="match status" value="1"/>
</dbReference>
<dbReference type="Pfam" id="PF00563">
    <property type="entry name" value="EAL"/>
    <property type="match status" value="1"/>
</dbReference>
<evidence type="ECO:0000259" key="2">
    <source>
        <dbReference type="PROSITE" id="PS50887"/>
    </source>
</evidence>
<dbReference type="InterPro" id="IPR000160">
    <property type="entry name" value="GGDEF_dom"/>
</dbReference>
<dbReference type="Pfam" id="PF00990">
    <property type="entry name" value="GGDEF"/>
    <property type="match status" value="1"/>
</dbReference>
<dbReference type="SMART" id="SM00052">
    <property type="entry name" value="EAL"/>
    <property type="match status" value="1"/>
</dbReference>
<dbReference type="Gene3D" id="3.20.20.450">
    <property type="entry name" value="EAL domain"/>
    <property type="match status" value="1"/>
</dbReference>
<keyword evidence="3" id="KW-0378">Hydrolase</keyword>
<dbReference type="EC" id="3.1.4.52" evidence="3"/>
<dbReference type="PANTHER" id="PTHR33121">
    <property type="entry name" value="CYCLIC DI-GMP PHOSPHODIESTERASE PDEF"/>
    <property type="match status" value="1"/>
</dbReference>
<feature type="domain" description="GGDEF" evidence="2">
    <location>
        <begin position="445"/>
        <end position="595"/>
    </location>
</feature>
<dbReference type="PANTHER" id="PTHR33121:SF76">
    <property type="entry name" value="SIGNALING PROTEIN"/>
    <property type="match status" value="1"/>
</dbReference>
<comment type="caution">
    <text evidence="3">The sequence shown here is derived from an EMBL/GenBank/DDBJ whole genome shotgun (WGS) entry which is preliminary data.</text>
</comment>
<dbReference type="GO" id="GO:0071111">
    <property type="term" value="F:cyclic-guanylate-specific phosphodiesterase activity"/>
    <property type="evidence" value="ECO:0007669"/>
    <property type="project" value="UniProtKB-EC"/>
</dbReference>
<organism evidence="3 4">
    <name type="scientific">Tepidimonas thermarum</name>
    <dbReference type="NCBI Taxonomy" id="335431"/>
    <lineage>
        <taxon>Bacteria</taxon>
        <taxon>Pseudomonadati</taxon>
        <taxon>Pseudomonadota</taxon>
        <taxon>Betaproteobacteria</taxon>
        <taxon>Burkholderiales</taxon>
        <taxon>Tepidimonas</taxon>
    </lineage>
</organism>
<dbReference type="SMART" id="SM00267">
    <property type="entry name" value="GGDEF"/>
    <property type="match status" value="1"/>
</dbReference>
<accession>A0A554WZ62</accession>
<dbReference type="InterPro" id="IPR029787">
    <property type="entry name" value="Nucleotide_cyclase"/>
</dbReference>
<dbReference type="InterPro" id="IPR043128">
    <property type="entry name" value="Rev_trsase/Diguanyl_cyclase"/>
</dbReference>
<protein>
    <submittedName>
        <fullName evidence="3">Putative cyclic-di-GMP phosphodiesterase YlaB</fullName>
        <ecNumber evidence="3">3.1.4.52</ecNumber>
    </submittedName>
</protein>
<dbReference type="InterPro" id="IPR035919">
    <property type="entry name" value="EAL_sf"/>
</dbReference>
<proteinExistence type="predicted"/>
<dbReference type="EMBL" id="VJOL01000035">
    <property type="protein sequence ID" value="TSE28862.1"/>
    <property type="molecule type" value="Genomic_DNA"/>
</dbReference>
<dbReference type="PROSITE" id="PS50887">
    <property type="entry name" value="GGDEF"/>
    <property type="match status" value="1"/>
</dbReference>
<dbReference type="CDD" id="cd01948">
    <property type="entry name" value="EAL"/>
    <property type="match status" value="1"/>
</dbReference>
<keyword evidence="4" id="KW-1185">Reference proteome</keyword>